<evidence type="ECO:0000313" key="4">
    <source>
        <dbReference type="Proteomes" id="UP000192257"/>
    </source>
</evidence>
<protein>
    <submittedName>
        <fullName evidence="3">Uncharacterized protein</fullName>
    </submittedName>
</protein>
<dbReference type="Proteomes" id="UP000192257">
    <property type="component" value="Unassembled WGS sequence"/>
</dbReference>
<feature type="compositionally biased region" description="Basic and acidic residues" evidence="2">
    <location>
        <begin position="242"/>
        <end position="258"/>
    </location>
</feature>
<dbReference type="EMBL" id="NBCO01000005">
    <property type="protein sequence ID" value="ORC91860.1"/>
    <property type="molecule type" value="Genomic_DNA"/>
</dbReference>
<dbReference type="AlphaFoldDB" id="A0A1X0P602"/>
<feature type="region of interest" description="Disordered" evidence="2">
    <location>
        <begin position="242"/>
        <end position="267"/>
    </location>
</feature>
<accession>A0A1X0P602</accession>
<evidence type="ECO:0000313" key="3">
    <source>
        <dbReference type="EMBL" id="ORC91860.1"/>
    </source>
</evidence>
<name>A0A1X0P602_9TRYP</name>
<proteinExistence type="predicted"/>
<dbReference type="GeneID" id="39982891"/>
<sequence length="310" mass="35137">MSEAEVLLLSLEVEAAAVRNADLSRQLERLTDELACSTVHRLEKVETVSVGTQTEFDVLRDVSLDLDDLLFEMAEVMFRLYPTTPIDLSSREGDKCKRLEELSQRCLREMRSLRTAWETKLEGYNKFIEDLQKALGGYYRSLEGLQCQLRDKEVECATLSKENAQLLRQCAELEKQLKFVQKDAANANNKVEHLMQQTTDLEFERCRLLDRETVLANTLDSLRADCALGPWGDRTVFKSKALEKGRGNSHIPHREKETPTSGTDRGVSGGFSVQDVMWACQGSTVNRAFPEFCLPPEKVIDFGCKFNPST</sequence>
<keyword evidence="1" id="KW-0175">Coiled coil</keyword>
<feature type="coiled-coil region" evidence="1">
    <location>
        <begin position="142"/>
        <end position="197"/>
    </location>
</feature>
<comment type="caution">
    <text evidence="3">The sequence shown here is derived from an EMBL/GenBank/DDBJ whole genome shotgun (WGS) entry which is preliminary data.</text>
</comment>
<evidence type="ECO:0000256" key="2">
    <source>
        <dbReference type="SAM" id="MobiDB-lite"/>
    </source>
</evidence>
<reference evidence="3 4" key="1">
    <citation type="submission" date="2017-03" db="EMBL/GenBank/DDBJ databases">
        <title>An alternative strategy for trypanosome survival in the mammalian bloodstream revealed through genome and transcriptome analysis of the ubiquitous bovine parasite Trypanosoma (Megatrypanum) theileri.</title>
        <authorList>
            <person name="Kelly S."/>
            <person name="Ivens A."/>
            <person name="Mott A."/>
            <person name="O'Neill E."/>
            <person name="Emms D."/>
            <person name="Macleod O."/>
            <person name="Voorheis P."/>
            <person name="Matthews J."/>
            <person name="Matthews K."/>
            <person name="Carrington M."/>
        </authorList>
    </citation>
    <scope>NUCLEOTIDE SEQUENCE [LARGE SCALE GENOMIC DNA]</scope>
    <source>
        <strain evidence="3">Edinburgh</strain>
    </source>
</reference>
<dbReference type="RefSeq" id="XP_028885926.1">
    <property type="nucleotide sequence ID" value="XM_029023111.1"/>
</dbReference>
<gene>
    <name evidence="3" type="ORF">TM35_000054560</name>
</gene>
<dbReference type="VEuPathDB" id="TriTrypDB:TM35_000054560"/>
<keyword evidence="4" id="KW-1185">Reference proteome</keyword>
<dbReference type="OrthoDB" id="245986at2759"/>
<evidence type="ECO:0000256" key="1">
    <source>
        <dbReference type="SAM" id="Coils"/>
    </source>
</evidence>
<organism evidence="3 4">
    <name type="scientific">Trypanosoma theileri</name>
    <dbReference type="NCBI Taxonomy" id="67003"/>
    <lineage>
        <taxon>Eukaryota</taxon>
        <taxon>Discoba</taxon>
        <taxon>Euglenozoa</taxon>
        <taxon>Kinetoplastea</taxon>
        <taxon>Metakinetoplastina</taxon>
        <taxon>Trypanosomatida</taxon>
        <taxon>Trypanosomatidae</taxon>
        <taxon>Trypanosoma</taxon>
    </lineage>
</organism>